<accession>A0A150X0K2</accession>
<dbReference type="AlphaFoldDB" id="A0A150X0K2"/>
<sequence>MKKKKQEQKPEYLTKRILFSRTNKALKDAAEEAMELVGYVVVAEGDWVVKKYQDGRIEQIKRLEVVEQPEKIILD</sequence>
<reference evidence="1" key="1">
    <citation type="submission" date="2016-01" db="EMBL/GenBank/DDBJ databases">
        <title>Genome sequencing of Roseivirga ehrenbergii KMM 6017.</title>
        <authorList>
            <person name="Selvaratnam C."/>
            <person name="Thevarajoo S."/>
            <person name="Goh K.M."/>
            <person name="Ee R."/>
            <person name="Chan K.-G."/>
            <person name="Chong C.S."/>
        </authorList>
    </citation>
    <scope>NUCLEOTIDE SEQUENCE [LARGE SCALE GENOMIC DNA]</scope>
    <source>
        <strain evidence="1">KMM 6017</strain>
    </source>
</reference>
<gene>
    <name evidence="1" type="ORF">MB14_09495</name>
</gene>
<evidence type="ECO:0000313" key="2">
    <source>
        <dbReference type="Proteomes" id="UP000075583"/>
    </source>
</evidence>
<comment type="caution">
    <text evidence="1">The sequence shown here is derived from an EMBL/GenBank/DDBJ whole genome shotgun (WGS) entry which is preliminary data.</text>
</comment>
<name>A0A150X0K2_ROSEK</name>
<evidence type="ECO:0000313" key="1">
    <source>
        <dbReference type="EMBL" id="KYG72264.1"/>
    </source>
</evidence>
<dbReference type="RefSeq" id="WP_062593363.1">
    <property type="nucleotide sequence ID" value="NZ_LQZQ01000049.1"/>
</dbReference>
<dbReference type="STRING" id="279360.MB14_09495"/>
<proteinExistence type="predicted"/>
<protein>
    <submittedName>
        <fullName evidence="1">Uncharacterized protein</fullName>
    </submittedName>
</protein>
<dbReference type="EMBL" id="LQZQ01000049">
    <property type="protein sequence ID" value="KYG72264.1"/>
    <property type="molecule type" value="Genomic_DNA"/>
</dbReference>
<dbReference type="OrthoDB" id="798969at2"/>
<dbReference type="Proteomes" id="UP000075583">
    <property type="component" value="Unassembled WGS sequence"/>
</dbReference>
<keyword evidence="2" id="KW-1185">Reference proteome</keyword>
<organism evidence="1 2">
    <name type="scientific">Roseivirga ehrenbergii (strain DSM 102268 / JCM 13514 / KCTC 12282 / NCIMB 14502 / KMM 6017)</name>
    <dbReference type="NCBI Taxonomy" id="279360"/>
    <lineage>
        <taxon>Bacteria</taxon>
        <taxon>Pseudomonadati</taxon>
        <taxon>Bacteroidota</taxon>
        <taxon>Cytophagia</taxon>
        <taxon>Cytophagales</taxon>
        <taxon>Roseivirgaceae</taxon>
        <taxon>Roseivirga</taxon>
    </lineage>
</organism>